<dbReference type="InterPro" id="IPR036875">
    <property type="entry name" value="Znf_CCHC_sf"/>
</dbReference>
<keyword evidence="7" id="KW-0862">Zinc</keyword>
<dbReference type="GO" id="GO:0015074">
    <property type="term" value="P:DNA integration"/>
    <property type="evidence" value="ECO:0007669"/>
    <property type="project" value="InterPro"/>
</dbReference>
<keyword evidence="7" id="KW-0479">Metal-binding</keyword>
<evidence type="ECO:0000256" key="5">
    <source>
        <dbReference type="ARBA" id="ARBA00022801"/>
    </source>
</evidence>
<dbReference type="CDD" id="cd09274">
    <property type="entry name" value="RNase_HI_RT_Ty3"/>
    <property type="match status" value="1"/>
</dbReference>
<keyword evidence="1" id="KW-0808">Transferase</keyword>
<evidence type="ECO:0000256" key="6">
    <source>
        <dbReference type="ARBA" id="ARBA00022918"/>
    </source>
</evidence>
<evidence type="ECO:0000256" key="3">
    <source>
        <dbReference type="ARBA" id="ARBA00022722"/>
    </source>
</evidence>
<dbReference type="InterPro" id="IPR041588">
    <property type="entry name" value="Integrase_H2C2"/>
</dbReference>
<feature type="domain" description="Integrase catalytic" evidence="11">
    <location>
        <begin position="266"/>
        <end position="362"/>
    </location>
</feature>
<name>A0A699HJ27_TANCI</name>
<dbReference type="GO" id="GO:0016787">
    <property type="term" value="F:hydrolase activity"/>
    <property type="evidence" value="ECO:0007669"/>
    <property type="project" value="UniProtKB-KW"/>
</dbReference>
<keyword evidence="3" id="KW-0540">Nuclease</keyword>
<proteinExistence type="predicted"/>
<reference evidence="12" key="1">
    <citation type="journal article" date="2019" name="Sci. Rep.">
        <title>Draft genome of Tanacetum cinerariifolium, the natural source of mosquito coil.</title>
        <authorList>
            <person name="Yamashiro T."/>
            <person name="Shiraishi A."/>
            <person name="Satake H."/>
            <person name="Nakayama K."/>
        </authorList>
    </citation>
    <scope>NUCLEOTIDE SEQUENCE</scope>
</reference>
<dbReference type="Pfam" id="PF17921">
    <property type="entry name" value="Integrase_H2C2"/>
    <property type="match status" value="1"/>
</dbReference>
<gene>
    <name evidence="12" type="ORF">Tci_398363</name>
</gene>
<evidence type="ECO:0000256" key="4">
    <source>
        <dbReference type="ARBA" id="ARBA00022759"/>
    </source>
</evidence>
<comment type="caution">
    <text evidence="12">The sequence shown here is derived from an EMBL/GenBank/DDBJ whole genome shotgun (WGS) entry which is preliminary data.</text>
</comment>
<keyword evidence="6 12" id="KW-0695">RNA-directed DNA polymerase</keyword>
<dbReference type="SUPFAM" id="SSF56672">
    <property type="entry name" value="DNA/RNA polymerases"/>
    <property type="match status" value="1"/>
</dbReference>
<feature type="region of interest" description="Disordered" evidence="9">
    <location>
        <begin position="874"/>
        <end position="896"/>
    </location>
</feature>
<dbReference type="Gene3D" id="3.30.70.270">
    <property type="match status" value="1"/>
</dbReference>
<dbReference type="SUPFAM" id="SSF57756">
    <property type="entry name" value="Retrovirus zinc finger-like domains"/>
    <property type="match status" value="1"/>
</dbReference>
<dbReference type="Pfam" id="PF00098">
    <property type="entry name" value="zf-CCHC"/>
    <property type="match status" value="1"/>
</dbReference>
<keyword evidence="7" id="KW-0863">Zinc-finger</keyword>
<feature type="coiled-coil region" evidence="8">
    <location>
        <begin position="640"/>
        <end position="674"/>
    </location>
</feature>
<sequence length="953" mass="108422">MVKEGIVLSHKISKNEIEVDKAKVDIIAKLPHPTTVKGIHSFHGHAGFYRRFIQDFSKIARPMTCLLEKDTPFFFSKECVETFQTLKKKLTEAPILTAPDWDLPFELMCDASDFTIGAVLGQRHEKNFRPIHYASKIMTEAESHYTTTEKEMLAVVYAFEKFRSYLILNKSIMYTDHSALKHLFAKKDSKARLLWWILILQEFKFKDAVDILKACHNRPTEGHHGPKYTAKKVFDSGFYWPTIYRDAHDLVKSCDACQRQGKATFGTPRAIISDRGTHFYNDQFVKVMLKYGVTHHLATAYHPQTSGQVEVSNHGLKRILERTVGENCASWSDKLDDALWAFRTAFKTPIECTPYKLVYGKACHLPIELAHKAYWASKHANFDLQTTGDHQKRLARKNELKARGTLLMALPDKHQLKFNTHKDAKTLMEAIEKKFEGNTETKKVQKTLLKQQYDSFTGSSSECLDHIRDRLHKLISQLEILGVSLSQEDINLKCLRSLPSDWRTHTLIWRNKTDLEEQSLDDLFNSLKIYEAEVKSSSSTGRNLGANGPTSMGFDMSKVECYNCHRKGHFSRECRSHKDTRRNGAVKPQRSNVPVETSTSNALVSKCDGMGSYDWSFQAEEEPTNYALMAFSSSSFSSDNELRDNALVSLRQNLKKAEQERDDLKLKLDKFQTSSKNLSELLASQTNDKTGFGYNSQVFTHAMFDCDDYLSSGSDESLPPSPIYDRYQSGNGYHAVPPPYTRTFMPPKPELVFNNAPNDIETDHPAFTVKLTILQPTSNGKHMNRKACFMCKSLDHLIKDYDYHEKKMAQPTARNHAQRENYKHYARMSLLNPQRHVVPTAVLTQSKLVSINAVRPVSIAVPKISVTKPSQAKTVVTKPNSPPRRHINRSPSPKANTFPLKVTTVKAPKVNAATGVQGKWEWKLKCLIFDHVSRNTSASMTLKSLIIMIHLGD</sequence>
<dbReference type="SMART" id="SM00343">
    <property type="entry name" value="ZnF_C2HC"/>
    <property type="match status" value="2"/>
</dbReference>
<dbReference type="Gene3D" id="3.30.420.10">
    <property type="entry name" value="Ribonuclease H-like superfamily/Ribonuclease H"/>
    <property type="match status" value="1"/>
</dbReference>
<dbReference type="InterPro" id="IPR001878">
    <property type="entry name" value="Znf_CCHC"/>
</dbReference>
<dbReference type="Pfam" id="PF17917">
    <property type="entry name" value="RT_RNaseH"/>
    <property type="match status" value="1"/>
</dbReference>
<evidence type="ECO:0000256" key="8">
    <source>
        <dbReference type="SAM" id="Coils"/>
    </source>
</evidence>
<keyword evidence="2" id="KW-0548">Nucleotidyltransferase</keyword>
<dbReference type="FunFam" id="3.10.20.370:FF:000001">
    <property type="entry name" value="Retrovirus-related Pol polyprotein from transposon 17.6-like protein"/>
    <property type="match status" value="1"/>
</dbReference>
<dbReference type="GO" id="GO:0004519">
    <property type="term" value="F:endonuclease activity"/>
    <property type="evidence" value="ECO:0007669"/>
    <property type="project" value="UniProtKB-KW"/>
</dbReference>
<dbReference type="AlphaFoldDB" id="A0A699HJ27"/>
<dbReference type="InterPro" id="IPR012337">
    <property type="entry name" value="RNaseH-like_sf"/>
</dbReference>
<evidence type="ECO:0000256" key="7">
    <source>
        <dbReference type="PROSITE-ProRule" id="PRU00047"/>
    </source>
</evidence>
<dbReference type="InterPro" id="IPR043128">
    <property type="entry name" value="Rev_trsase/Diguanyl_cyclase"/>
</dbReference>
<keyword evidence="4" id="KW-0255">Endonuclease</keyword>
<dbReference type="InterPro" id="IPR050951">
    <property type="entry name" value="Retrovirus_Pol_polyprotein"/>
</dbReference>
<evidence type="ECO:0000256" key="2">
    <source>
        <dbReference type="ARBA" id="ARBA00022695"/>
    </source>
</evidence>
<dbReference type="PROSITE" id="PS50994">
    <property type="entry name" value="INTEGRASE"/>
    <property type="match status" value="1"/>
</dbReference>
<dbReference type="Gene3D" id="4.10.60.10">
    <property type="entry name" value="Zinc finger, CCHC-type"/>
    <property type="match status" value="1"/>
</dbReference>
<dbReference type="Pfam" id="PF14223">
    <property type="entry name" value="Retrotran_gag_2"/>
    <property type="match status" value="1"/>
</dbReference>
<dbReference type="EMBL" id="BKCJ010164360">
    <property type="protein sequence ID" value="GEY26389.1"/>
    <property type="molecule type" value="Genomic_DNA"/>
</dbReference>
<feature type="region of interest" description="Disordered" evidence="9">
    <location>
        <begin position="575"/>
        <end position="600"/>
    </location>
</feature>
<accession>A0A699HJ27</accession>
<organism evidence="12">
    <name type="scientific">Tanacetum cinerariifolium</name>
    <name type="common">Dalmatian daisy</name>
    <name type="synonym">Chrysanthemum cinerariifolium</name>
    <dbReference type="NCBI Taxonomy" id="118510"/>
    <lineage>
        <taxon>Eukaryota</taxon>
        <taxon>Viridiplantae</taxon>
        <taxon>Streptophyta</taxon>
        <taxon>Embryophyta</taxon>
        <taxon>Tracheophyta</taxon>
        <taxon>Spermatophyta</taxon>
        <taxon>Magnoliopsida</taxon>
        <taxon>eudicotyledons</taxon>
        <taxon>Gunneridae</taxon>
        <taxon>Pentapetalae</taxon>
        <taxon>asterids</taxon>
        <taxon>campanulids</taxon>
        <taxon>Asterales</taxon>
        <taxon>Asteraceae</taxon>
        <taxon>Asteroideae</taxon>
        <taxon>Anthemideae</taxon>
        <taxon>Anthemidinae</taxon>
        <taxon>Tanacetum</taxon>
    </lineage>
</organism>
<dbReference type="PROSITE" id="PS50158">
    <property type="entry name" value="ZF_CCHC"/>
    <property type="match status" value="1"/>
</dbReference>
<dbReference type="InterPro" id="IPR041373">
    <property type="entry name" value="RT_RNaseH"/>
</dbReference>
<dbReference type="InterPro" id="IPR043502">
    <property type="entry name" value="DNA/RNA_pol_sf"/>
</dbReference>
<feature type="compositionally biased region" description="Polar residues" evidence="9">
    <location>
        <begin position="589"/>
        <end position="600"/>
    </location>
</feature>
<dbReference type="PANTHER" id="PTHR37984:SF5">
    <property type="entry name" value="PROTEIN NYNRIN-LIKE"/>
    <property type="match status" value="1"/>
</dbReference>
<dbReference type="InterPro" id="IPR036397">
    <property type="entry name" value="RNaseH_sf"/>
</dbReference>
<dbReference type="PANTHER" id="PTHR37984">
    <property type="entry name" value="PROTEIN CBG26694"/>
    <property type="match status" value="1"/>
</dbReference>
<feature type="domain" description="CCHC-type" evidence="10">
    <location>
        <begin position="561"/>
        <end position="576"/>
    </location>
</feature>
<dbReference type="GO" id="GO:0003964">
    <property type="term" value="F:RNA-directed DNA polymerase activity"/>
    <property type="evidence" value="ECO:0007669"/>
    <property type="project" value="UniProtKB-KW"/>
</dbReference>
<dbReference type="GO" id="GO:0003676">
    <property type="term" value="F:nucleic acid binding"/>
    <property type="evidence" value="ECO:0007669"/>
    <property type="project" value="InterPro"/>
</dbReference>
<evidence type="ECO:0000259" key="11">
    <source>
        <dbReference type="PROSITE" id="PS50994"/>
    </source>
</evidence>
<protein>
    <submittedName>
        <fullName evidence="12">Reverse transcriptase domain-containing protein</fullName>
    </submittedName>
</protein>
<dbReference type="InterPro" id="IPR001584">
    <property type="entry name" value="Integrase_cat-core"/>
</dbReference>
<evidence type="ECO:0000256" key="1">
    <source>
        <dbReference type="ARBA" id="ARBA00022679"/>
    </source>
</evidence>
<keyword evidence="8" id="KW-0175">Coiled coil</keyword>
<evidence type="ECO:0000256" key="9">
    <source>
        <dbReference type="SAM" id="MobiDB-lite"/>
    </source>
</evidence>
<dbReference type="FunFam" id="3.30.70.270:FF:000020">
    <property type="entry name" value="Transposon Tf2-6 polyprotein-like Protein"/>
    <property type="match status" value="1"/>
</dbReference>
<dbReference type="SUPFAM" id="SSF53098">
    <property type="entry name" value="Ribonuclease H-like"/>
    <property type="match status" value="1"/>
</dbReference>
<dbReference type="GO" id="GO:0008270">
    <property type="term" value="F:zinc ion binding"/>
    <property type="evidence" value="ECO:0007669"/>
    <property type="project" value="UniProtKB-KW"/>
</dbReference>
<evidence type="ECO:0000313" key="12">
    <source>
        <dbReference type="EMBL" id="GEY26389.1"/>
    </source>
</evidence>
<evidence type="ECO:0000259" key="10">
    <source>
        <dbReference type="PROSITE" id="PS50158"/>
    </source>
</evidence>
<keyword evidence="5" id="KW-0378">Hydrolase</keyword>